<dbReference type="EMBL" id="JATAAI010000008">
    <property type="protein sequence ID" value="KAK1743847.1"/>
    <property type="molecule type" value="Genomic_DNA"/>
</dbReference>
<feature type="compositionally biased region" description="Polar residues" evidence="1">
    <location>
        <begin position="284"/>
        <end position="298"/>
    </location>
</feature>
<gene>
    <name evidence="2" type="ORF">QTG54_005444</name>
</gene>
<evidence type="ECO:0000313" key="2">
    <source>
        <dbReference type="EMBL" id="KAK1743847.1"/>
    </source>
</evidence>
<evidence type="ECO:0000256" key="1">
    <source>
        <dbReference type="SAM" id="MobiDB-lite"/>
    </source>
</evidence>
<dbReference type="Proteomes" id="UP001224775">
    <property type="component" value="Unassembled WGS sequence"/>
</dbReference>
<organism evidence="2 3">
    <name type="scientific">Skeletonema marinoi</name>
    <dbReference type="NCBI Taxonomy" id="267567"/>
    <lineage>
        <taxon>Eukaryota</taxon>
        <taxon>Sar</taxon>
        <taxon>Stramenopiles</taxon>
        <taxon>Ochrophyta</taxon>
        <taxon>Bacillariophyta</taxon>
        <taxon>Coscinodiscophyceae</taxon>
        <taxon>Thalassiosirophycidae</taxon>
        <taxon>Thalassiosirales</taxon>
        <taxon>Skeletonemataceae</taxon>
        <taxon>Skeletonema</taxon>
        <taxon>Skeletonema marinoi-dohrnii complex</taxon>
    </lineage>
</organism>
<accession>A0AAD9DE04</accession>
<comment type="caution">
    <text evidence="2">The sequence shown here is derived from an EMBL/GenBank/DDBJ whole genome shotgun (WGS) entry which is preliminary data.</text>
</comment>
<name>A0AAD9DE04_9STRA</name>
<reference evidence="2" key="1">
    <citation type="submission" date="2023-06" db="EMBL/GenBank/DDBJ databases">
        <title>Survivors Of The Sea: Transcriptome response of Skeletonema marinoi to long-term dormancy.</title>
        <authorList>
            <person name="Pinder M.I.M."/>
            <person name="Kourtchenko O."/>
            <person name="Robertson E.K."/>
            <person name="Larsson T."/>
            <person name="Maumus F."/>
            <person name="Osuna-Cruz C.M."/>
            <person name="Vancaester E."/>
            <person name="Stenow R."/>
            <person name="Vandepoele K."/>
            <person name="Ploug H."/>
            <person name="Bruchert V."/>
            <person name="Godhe A."/>
            <person name="Topel M."/>
        </authorList>
    </citation>
    <scope>NUCLEOTIDE SEQUENCE</scope>
    <source>
        <strain evidence="2">R05AC</strain>
    </source>
</reference>
<proteinExistence type="predicted"/>
<feature type="region of interest" description="Disordered" evidence="1">
    <location>
        <begin position="1"/>
        <end position="66"/>
    </location>
</feature>
<feature type="compositionally biased region" description="Basic and acidic residues" evidence="1">
    <location>
        <begin position="183"/>
        <end position="193"/>
    </location>
</feature>
<sequence length="323" mass="34745">MVKASKKVKQQSPKVSDDTAEKLRHVDKSLRREKKGGGGRKDDSAAANTPSSSHANKDRKAQKQLAMQRIPRTCGVLFKFDKSGNYINVDGCEADNGYGAHLVPGGRIRNPTAHAQLLEEERLLHEQHAHADGNLNAAAESFSFRNDPGFVQHQTEFEAQQQKILEDAWASLVETEEQEQAETEEKPKAKSSVDDDYAAALAMSPSMIGLNFDQNDASDSIMLPPAINANTNSNNTAEPSVDFQSFAFADNDAATSNPFGGGLWGNTGGGNDLGALSGWDFTSTGSEKLDSKTSTSKLNLWGSGVLESPRKTSSDEPSNNAMG</sequence>
<keyword evidence="3" id="KW-1185">Reference proteome</keyword>
<feature type="compositionally biased region" description="Basic and acidic residues" evidence="1">
    <location>
        <begin position="15"/>
        <end position="44"/>
    </location>
</feature>
<evidence type="ECO:0000313" key="3">
    <source>
        <dbReference type="Proteomes" id="UP001224775"/>
    </source>
</evidence>
<feature type="region of interest" description="Disordered" evidence="1">
    <location>
        <begin position="284"/>
        <end position="323"/>
    </location>
</feature>
<dbReference type="AlphaFoldDB" id="A0AAD9DE04"/>
<protein>
    <submittedName>
        <fullName evidence="2">Uncharacterized protein</fullName>
    </submittedName>
</protein>
<feature type="region of interest" description="Disordered" evidence="1">
    <location>
        <begin position="174"/>
        <end position="193"/>
    </location>
</feature>